<reference evidence="3" key="1">
    <citation type="submission" date="2023-10" db="EMBL/GenBank/DDBJ databases">
        <title>Genome assemblies of two species of porcelain crab, Petrolisthes cinctipes and Petrolisthes manimaculis (Anomura: Porcellanidae).</title>
        <authorList>
            <person name="Angst P."/>
        </authorList>
    </citation>
    <scope>NUCLEOTIDE SEQUENCE</scope>
    <source>
        <strain evidence="3">PB745_01</strain>
        <tissue evidence="3">Gill</tissue>
    </source>
</reference>
<evidence type="ECO:0000256" key="1">
    <source>
        <dbReference type="PROSITE-ProRule" id="PRU00047"/>
    </source>
</evidence>
<gene>
    <name evidence="3" type="ORF">Pcinc_003265</name>
</gene>
<accession>A0AAE1L1H3</accession>
<dbReference type="InterPro" id="IPR001878">
    <property type="entry name" value="Znf_CCHC"/>
</dbReference>
<comment type="caution">
    <text evidence="3">The sequence shown here is derived from an EMBL/GenBank/DDBJ whole genome shotgun (WGS) entry which is preliminary data.</text>
</comment>
<keyword evidence="1" id="KW-0863">Zinc-finger</keyword>
<dbReference type="SUPFAM" id="SSF57756">
    <property type="entry name" value="Retrovirus zinc finger-like domains"/>
    <property type="match status" value="1"/>
</dbReference>
<feature type="domain" description="CCHC-type" evidence="2">
    <location>
        <begin position="393"/>
        <end position="408"/>
    </location>
</feature>
<keyword evidence="4" id="KW-1185">Reference proteome</keyword>
<name>A0AAE1L1H3_PETCI</name>
<dbReference type="GO" id="GO:0008270">
    <property type="term" value="F:zinc ion binding"/>
    <property type="evidence" value="ECO:0007669"/>
    <property type="project" value="UniProtKB-KW"/>
</dbReference>
<organism evidence="3 4">
    <name type="scientific">Petrolisthes cinctipes</name>
    <name type="common">Flat porcelain crab</name>
    <dbReference type="NCBI Taxonomy" id="88211"/>
    <lineage>
        <taxon>Eukaryota</taxon>
        <taxon>Metazoa</taxon>
        <taxon>Ecdysozoa</taxon>
        <taxon>Arthropoda</taxon>
        <taxon>Crustacea</taxon>
        <taxon>Multicrustacea</taxon>
        <taxon>Malacostraca</taxon>
        <taxon>Eumalacostraca</taxon>
        <taxon>Eucarida</taxon>
        <taxon>Decapoda</taxon>
        <taxon>Pleocyemata</taxon>
        <taxon>Anomura</taxon>
        <taxon>Galatheoidea</taxon>
        <taxon>Porcellanidae</taxon>
        <taxon>Petrolisthes</taxon>
    </lineage>
</organism>
<evidence type="ECO:0000259" key="2">
    <source>
        <dbReference type="PROSITE" id="PS50158"/>
    </source>
</evidence>
<dbReference type="GO" id="GO:0003676">
    <property type="term" value="F:nucleic acid binding"/>
    <property type="evidence" value="ECO:0007669"/>
    <property type="project" value="InterPro"/>
</dbReference>
<dbReference type="PROSITE" id="PS50158">
    <property type="entry name" value="ZF_CCHC"/>
    <property type="match status" value="2"/>
</dbReference>
<dbReference type="Gene3D" id="4.10.60.10">
    <property type="entry name" value="Zinc finger, CCHC-type"/>
    <property type="match status" value="1"/>
</dbReference>
<dbReference type="EMBL" id="JAWQEG010000241">
    <property type="protein sequence ID" value="KAK3892899.1"/>
    <property type="molecule type" value="Genomic_DNA"/>
</dbReference>
<feature type="domain" description="CCHC-type" evidence="2">
    <location>
        <begin position="331"/>
        <end position="344"/>
    </location>
</feature>
<evidence type="ECO:0000313" key="3">
    <source>
        <dbReference type="EMBL" id="KAK3892899.1"/>
    </source>
</evidence>
<keyword evidence="1" id="KW-0479">Metal-binding</keyword>
<evidence type="ECO:0000313" key="4">
    <source>
        <dbReference type="Proteomes" id="UP001286313"/>
    </source>
</evidence>
<dbReference type="Pfam" id="PF00098">
    <property type="entry name" value="zf-CCHC"/>
    <property type="match status" value="1"/>
</dbReference>
<sequence>MQGQLDAFLEEMKEEQQQFKEEAYGELQQQKCEVRQHLDDKLKSVSEGTVTECREHVGNQLKTVSESMVTECREHVDNQLKHVIDHVKIISEKIEAVEKYCTVEPQVRVQRAYEREGQLWVNLEESLVPKGSITGLNHQRIGALSPGLNYDAPAFRPQSSEPYGNSGGPFKRKLQEFDGKVSWEAYRVLFELLADQNGWNDRQRAVQLATSLKGAAMEILGQLSVEERNSYRSLVEVLESRYGTMYQTEVYRARFRSRVQARGEPLQQLAHDLESMAYKAYPGAAPNMLVILLRDQFIDALDTEELKAGHSTRFKARKGQVCEVENFESSCWYCRQPGHKKEDCFKWQREQGKIAGGYWFCGKPGPKREDCYKLKKEQEQSSARKSTFAPKECFTCGERGHFSFNCQNKRKEDKKAVEDKKEVEN</sequence>
<dbReference type="PANTHER" id="PTHR45823">
    <property type="entry name" value="T-SNARE COILED-COIL HOMOLOGY DOMAIN-CONTAINING PROTEIN"/>
    <property type="match status" value="1"/>
</dbReference>
<dbReference type="InterPro" id="IPR036875">
    <property type="entry name" value="Znf_CCHC_sf"/>
</dbReference>
<dbReference type="SMART" id="SM00343">
    <property type="entry name" value="ZnF_C2HC"/>
    <property type="match status" value="3"/>
</dbReference>
<dbReference type="PANTHER" id="PTHR45823:SF1">
    <property type="entry name" value="T-SNARE COILED-COIL HOMOLOGY DOMAIN-CONTAINING PROTEIN"/>
    <property type="match status" value="1"/>
</dbReference>
<dbReference type="AlphaFoldDB" id="A0AAE1L1H3"/>
<proteinExistence type="predicted"/>
<protein>
    <recommendedName>
        <fullName evidence="2">CCHC-type domain-containing protein</fullName>
    </recommendedName>
</protein>
<keyword evidence="1" id="KW-0862">Zinc</keyword>
<dbReference type="Proteomes" id="UP001286313">
    <property type="component" value="Unassembled WGS sequence"/>
</dbReference>